<feature type="domain" description="Recombinase" evidence="1">
    <location>
        <begin position="159"/>
        <end position="230"/>
    </location>
</feature>
<evidence type="ECO:0000313" key="3">
    <source>
        <dbReference type="Proteomes" id="UP000009234"/>
    </source>
</evidence>
<dbReference type="OrthoDB" id="1094757at2"/>
<dbReference type="KEGG" id="dru:Desru_0705"/>
<dbReference type="GO" id="GO:0003677">
    <property type="term" value="F:DNA binding"/>
    <property type="evidence" value="ECO:0007669"/>
    <property type="project" value="InterPro"/>
</dbReference>
<keyword evidence="3" id="KW-1185">Reference proteome</keyword>
<evidence type="ECO:0000313" key="2">
    <source>
        <dbReference type="EMBL" id="AEG58989.1"/>
    </source>
</evidence>
<protein>
    <recommendedName>
        <fullName evidence="1">Recombinase domain-containing protein</fullName>
    </recommendedName>
</protein>
<proteinExistence type="predicted"/>
<evidence type="ECO:0000259" key="1">
    <source>
        <dbReference type="Pfam" id="PF07508"/>
    </source>
</evidence>
<reference evidence="2 3" key="2">
    <citation type="journal article" date="2012" name="Stand. Genomic Sci.">
        <title>Complete genome sequence of the sulfate-reducing firmicute Desulfotomaculum ruminis type strain (DL(T)).</title>
        <authorList>
            <person name="Spring S."/>
            <person name="Visser M."/>
            <person name="Lu M."/>
            <person name="Copeland A."/>
            <person name="Lapidus A."/>
            <person name="Lucas S."/>
            <person name="Cheng J.F."/>
            <person name="Han C."/>
            <person name="Tapia R."/>
            <person name="Goodwin L.A."/>
            <person name="Pitluck S."/>
            <person name="Ivanova N."/>
            <person name="Land M."/>
            <person name="Hauser L."/>
            <person name="Larimer F."/>
            <person name="Rohde M."/>
            <person name="Goker M."/>
            <person name="Detter J.C."/>
            <person name="Kyrpides N.C."/>
            <person name="Woyke T."/>
            <person name="Schaap P.J."/>
            <person name="Plugge C.M."/>
            <person name="Muyzer G."/>
            <person name="Kuever J."/>
            <person name="Pereira I.A."/>
            <person name="Parshina S.N."/>
            <person name="Bernier-Latmani R."/>
            <person name="Stams A.J."/>
            <person name="Klenk H.P."/>
        </authorList>
    </citation>
    <scope>NUCLEOTIDE SEQUENCE [LARGE SCALE GENOMIC DNA]</scope>
    <source>
        <strain evidence="3">ATCC 23193 / DSM 2154 / NCIB 8452 / DL</strain>
    </source>
</reference>
<dbReference type="EMBL" id="CP002780">
    <property type="protein sequence ID" value="AEG58989.1"/>
    <property type="molecule type" value="Genomic_DNA"/>
</dbReference>
<name>F6DTX1_DESRL</name>
<dbReference type="Gene3D" id="3.90.1750.20">
    <property type="entry name" value="Putative Large Serine Recombinase, Chain B, Domain 2"/>
    <property type="match status" value="1"/>
</dbReference>
<gene>
    <name evidence="2" type="ordered locus">Desru_0705</name>
</gene>
<dbReference type="GO" id="GO:0000150">
    <property type="term" value="F:DNA strand exchange activity"/>
    <property type="evidence" value="ECO:0007669"/>
    <property type="project" value="InterPro"/>
</dbReference>
<dbReference type="Pfam" id="PF07508">
    <property type="entry name" value="Recombinase"/>
    <property type="match status" value="1"/>
</dbReference>
<sequence>MSNIEHSLSEILKALKSEPGLPQRLVDGLMAVREKRAIKRAIGHYGYDYDFVKGKLVINREESAIIRWKVRQFLSYSDNPPDELLKRAIKANGLRKPLESVSHEEAKSLVSTSQILEYIAHEFCIKEVYYLTIKEIDPSIEFEDILNLKLEKFPEAELQELKEKMYSPEYTKKESEYKLHIKRIFSDPLYVGDAKVCERGKGPMKQSLTIKNDHEAIIPREQFDELQRVMQACRENKDYPVLK</sequence>
<organism evidence="2 3">
    <name type="scientific">Desulforamulus ruminis (strain ATCC 23193 / DSM 2154 / NCIMB 8452 / DL)</name>
    <name type="common">Desulfotomaculum ruminis</name>
    <dbReference type="NCBI Taxonomy" id="696281"/>
    <lineage>
        <taxon>Bacteria</taxon>
        <taxon>Bacillati</taxon>
        <taxon>Bacillota</taxon>
        <taxon>Clostridia</taxon>
        <taxon>Eubacteriales</taxon>
        <taxon>Peptococcaceae</taxon>
        <taxon>Desulforamulus</taxon>
    </lineage>
</organism>
<dbReference type="RefSeq" id="WP_013840763.1">
    <property type="nucleotide sequence ID" value="NC_015589.1"/>
</dbReference>
<dbReference type="InterPro" id="IPR011109">
    <property type="entry name" value="DNA_bind_recombinase_dom"/>
</dbReference>
<dbReference type="Proteomes" id="UP000009234">
    <property type="component" value="Chromosome"/>
</dbReference>
<dbReference type="HOGENOM" id="CLU_1141146_0_0_9"/>
<dbReference type="AlphaFoldDB" id="F6DTX1"/>
<accession>F6DTX1</accession>
<dbReference type="InterPro" id="IPR038109">
    <property type="entry name" value="DNA_bind_recomb_sf"/>
</dbReference>
<reference evidence="3" key="1">
    <citation type="submission" date="2011-05" db="EMBL/GenBank/DDBJ databases">
        <title>Complete sequence of Desulfotomaculum ruminis DSM 2154.</title>
        <authorList>
            <person name="Lucas S."/>
            <person name="Copeland A."/>
            <person name="Lapidus A."/>
            <person name="Cheng J.-F."/>
            <person name="Goodwin L."/>
            <person name="Pitluck S."/>
            <person name="Lu M."/>
            <person name="Detter J.C."/>
            <person name="Han C."/>
            <person name="Tapia R."/>
            <person name="Land M."/>
            <person name="Hauser L."/>
            <person name="Kyrpides N."/>
            <person name="Ivanova N."/>
            <person name="Mikhailova N."/>
            <person name="Pagani I."/>
            <person name="Stams A.J.M."/>
            <person name="Plugge C.M."/>
            <person name="Muyzer G."/>
            <person name="Kuever J."/>
            <person name="Parshina S.N."/>
            <person name="Ivanova A.E."/>
            <person name="Nazina T.N."/>
            <person name="Brambilla E."/>
            <person name="Spring S."/>
            <person name="Klenk H.-P."/>
            <person name="Woyke T."/>
        </authorList>
    </citation>
    <scope>NUCLEOTIDE SEQUENCE [LARGE SCALE GENOMIC DNA]</scope>
    <source>
        <strain evidence="3">ATCC 23193 / DSM 2154 / NCIB 8452 / DL</strain>
    </source>
</reference>